<gene>
    <name evidence="2" type="ORF">LCGC14_3003030</name>
</gene>
<evidence type="ECO:0000256" key="1">
    <source>
        <dbReference type="SAM" id="MobiDB-lite"/>
    </source>
</evidence>
<feature type="region of interest" description="Disordered" evidence="1">
    <location>
        <begin position="33"/>
        <end position="54"/>
    </location>
</feature>
<evidence type="ECO:0000313" key="2">
    <source>
        <dbReference type="EMBL" id="KKK62568.1"/>
    </source>
</evidence>
<comment type="caution">
    <text evidence="2">The sequence shown here is derived from an EMBL/GenBank/DDBJ whole genome shotgun (WGS) entry which is preliminary data.</text>
</comment>
<name>A0A0F8X0X3_9ZZZZ</name>
<proteinExistence type="predicted"/>
<organism evidence="2">
    <name type="scientific">marine sediment metagenome</name>
    <dbReference type="NCBI Taxonomy" id="412755"/>
    <lineage>
        <taxon>unclassified sequences</taxon>
        <taxon>metagenomes</taxon>
        <taxon>ecological metagenomes</taxon>
    </lineage>
</organism>
<dbReference type="EMBL" id="LAZR01061929">
    <property type="protein sequence ID" value="KKK62568.1"/>
    <property type="molecule type" value="Genomic_DNA"/>
</dbReference>
<accession>A0A0F8X0X3</accession>
<protein>
    <submittedName>
        <fullName evidence="2">Uncharacterized protein</fullName>
    </submittedName>
</protein>
<reference evidence="2" key="1">
    <citation type="journal article" date="2015" name="Nature">
        <title>Complex archaea that bridge the gap between prokaryotes and eukaryotes.</title>
        <authorList>
            <person name="Spang A."/>
            <person name="Saw J.H."/>
            <person name="Jorgensen S.L."/>
            <person name="Zaremba-Niedzwiedzka K."/>
            <person name="Martijn J."/>
            <person name="Lind A.E."/>
            <person name="van Eijk R."/>
            <person name="Schleper C."/>
            <person name="Guy L."/>
            <person name="Ettema T.J."/>
        </authorList>
    </citation>
    <scope>NUCLEOTIDE SEQUENCE</scope>
</reference>
<sequence>MVCFCGCESFEKDPNGFKAGCVKCNHGAQNHDTEFRESARSNEGQSQKRDTDFG</sequence>
<dbReference type="AlphaFoldDB" id="A0A0F8X0X3"/>